<dbReference type="InterPro" id="IPR032109">
    <property type="entry name" value="Big_3_5"/>
</dbReference>
<dbReference type="Gene3D" id="2.60.40.1170">
    <property type="entry name" value="Mu homology domain, subdomain B"/>
    <property type="match status" value="1"/>
</dbReference>
<dbReference type="InterPro" id="IPR052918">
    <property type="entry name" value="Motility_Chemotaxis_Reg"/>
</dbReference>
<name>K2R314_METFP</name>
<dbReference type="Gene3D" id="2.60.40.10">
    <property type="entry name" value="Immunoglobulins"/>
    <property type="match status" value="3"/>
</dbReference>
<keyword evidence="2" id="KW-0472">Membrane</keyword>
<proteinExistence type="inferred from homology"/>
<dbReference type="AlphaFoldDB" id="K2R314"/>
<dbReference type="SUPFAM" id="SSF101898">
    <property type="entry name" value="NHL repeat"/>
    <property type="match status" value="2"/>
</dbReference>
<dbReference type="PATRIC" id="fig|1204725.3.peg.1573"/>
<keyword evidence="5" id="KW-1185">Reference proteome</keyword>
<organism evidence="4 5">
    <name type="scientific">Methanobacterium formicicum (strain DSM 3637 / PP1)</name>
    <dbReference type="NCBI Taxonomy" id="1204725"/>
    <lineage>
        <taxon>Archaea</taxon>
        <taxon>Methanobacteriati</taxon>
        <taxon>Methanobacteriota</taxon>
        <taxon>Methanomada group</taxon>
        <taxon>Methanobacteria</taxon>
        <taxon>Methanobacteriales</taxon>
        <taxon>Methanobacteriaceae</taxon>
        <taxon>Methanobacterium</taxon>
    </lineage>
</organism>
<dbReference type="NCBIfam" id="TIGR01451">
    <property type="entry name" value="B_ant_repeat"/>
    <property type="match status" value="1"/>
</dbReference>
<dbReference type="Pfam" id="PF16640">
    <property type="entry name" value="Big_3_5"/>
    <property type="match status" value="1"/>
</dbReference>
<keyword evidence="2" id="KW-1133">Transmembrane helix</keyword>
<dbReference type="PANTHER" id="PTHR35580:SF1">
    <property type="entry name" value="PHYTASE-LIKE DOMAIN-CONTAINING PROTEIN"/>
    <property type="match status" value="1"/>
</dbReference>
<evidence type="ECO:0000259" key="3">
    <source>
        <dbReference type="SMART" id="SM00634"/>
    </source>
</evidence>
<dbReference type="Gene3D" id="2.120.10.30">
    <property type="entry name" value="TolB, C-terminal domain"/>
    <property type="match status" value="1"/>
</dbReference>
<dbReference type="Pfam" id="PF01345">
    <property type="entry name" value="DUF11"/>
    <property type="match status" value="1"/>
</dbReference>
<evidence type="ECO:0000313" key="5">
    <source>
        <dbReference type="Proteomes" id="UP000007360"/>
    </source>
</evidence>
<dbReference type="SUPFAM" id="SSF49447">
    <property type="entry name" value="Second domain of Mu2 adaptin subunit (ap50) of ap2 adaptor"/>
    <property type="match status" value="1"/>
</dbReference>
<dbReference type="InterPro" id="IPR036168">
    <property type="entry name" value="AP2_Mu_C_sf"/>
</dbReference>
<dbReference type="InterPro" id="IPR013783">
    <property type="entry name" value="Ig-like_fold"/>
</dbReference>
<comment type="similarity">
    <text evidence="1">Belongs to the intimin/invasin family.</text>
</comment>
<dbReference type="RefSeq" id="WP_004030910.1">
    <property type="nucleotide sequence ID" value="NZ_AMPO01000006.1"/>
</dbReference>
<reference evidence="4 5" key="1">
    <citation type="journal article" date="2012" name="J. Bacteriol.">
        <title>Draft genome sequence of Methanobacterium formicicum DSM 3637, an archaebacterium isolated from the methane producer amoeba Pelomyxa palustris.</title>
        <authorList>
            <person name="Gutierrez G."/>
        </authorList>
    </citation>
    <scope>NUCLEOTIDE SEQUENCE [LARGE SCALE GENOMIC DNA]</scope>
    <source>
        <strain evidence="5">DSM 3637 / PP1</strain>
    </source>
</reference>
<dbReference type="Proteomes" id="UP000007360">
    <property type="component" value="Unassembled WGS sequence"/>
</dbReference>
<dbReference type="InterPro" id="IPR047589">
    <property type="entry name" value="DUF11_rpt"/>
</dbReference>
<dbReference type="Pfam" id="PF17957">
    <property type="entry name" value="Big_7"/>
    <property type="match status" value="1"/>
</dbReference>
<evidence type="ECO:0000256" key="1">
    <source>
        <dbReference type="ARBA" id="ARBA00010116"/>
    </source>
</evidence>
<feature type="transmembrane region" description="Helical" evidence="2">
    <location>
        <begin position="971"/>
        <end position="990"/>
    </location>
</feature>
<dbReference type="Pfam" id="PF06739">
    <property type="entry name" value="SBBP"/>
    <property type="match status" value="4"/>
</dbReference>
<evidence type="ECO:0000256" key="2">
    <source>
        <dbReference type="SAM" id="Phobius"/>
    </source>
</evidence>
<dbReference type="OrthoDB" id="71621at2157"/>
<dbReference type="InterPro" id="IPR011042">
    <property type="entry name" value="6-blade_b-propeller_TolB-like"/>
</dbReference>
<dbReference type="EMBL" id="AMPO01000006">
    <property type="protein sequence ID" value="EKF85627.1"/>
    <property type="molecule type" value="Genomic_DNA"/>
</dbReference>
<protein>
    <submittedName>
        <fullName evidence="4">Cell surface glycoprotein (S-layer protein) related protein</fullName>
    </submittedName>
</protein>
<dbReference type="InterPro" id="IPR008964">
    <property type="entry name" value="Invasin/intimin_cell_adhesion"/>
</dbReference>
<keyword evidence="2" id="KW-0812">Transmembrane</keyword>
<dbReference type="SMART" id="SM00634">
    <property type="entry name" value="BID_1"/>
    <property type="match status" value="2"/>
</dbReference>
<comment type="caution">
    <text evidence="4">The sequence shown here is derived from an EMBL/GenBank/DDBJ whole genome shotgun (WGS) entry which is preliminary data.</text>
</comment>
<gene>
    <name evidence="4" type="ORF">A994_07841</name>
</gene>
<dbReference type="InterPro" id="IPR001434">
    <property type="entry name" value="OmcB-like_DUF11"/>
</dbReference>
<dbReference type="SUPFAM" id="SSF49373">
    <property type="entry name" value="Invasin/intimin cell-adhesion fragments"/>
    <property type="match status" value="1"/>
</dbReference>
<dbReference type="InterPro" id="IPR003344">
    <property type="entry name" value="Big_1_dom"/>
</dbReference>
<dbReference type="InterPro" id="IPR010620">
    <property type="entry name" value="SBBP_repeat"/>
</dbReference>
<feature type="domain" description="Big-1" evidence="3">
    <location>
        <begin position="705"/>
        <end position="799"/>
    </location>
</feature>
<dbReference type="PANTHER" id="PTHR35580">
    <property type="entry name" value="CELL SURFACE GLYCOPROTEIN (S-LAYER PROTEIN)-LIKE PROTEIN"/>
    <property type="match status" value="1"/>
</dbReference>
<accession>K2R314</accession>
<sequence length="993" mass="104382">MKKQKQIKRSGILLFIVLVFALCFCGSVTAHDSNYPAVTITNPQHNTQVNGTVHINATAESHSEITQVVFNVSDGHVATDNNPNDGWSYDWDTSNTPNGQYSVKATALNLEGLTGSYTILLNVNNSQQSTQLTVNDVQGIPNQSANLNALLKDASSNPIQGKVVQFSVNGTVVGTGTTDSSGVATYAYTPTVTGIYNLQAIFKGDLRYASSQDNATILSLPNNPFLNYSTYFGGSEWEKGKGIFVDEQGNIYISGVTKSANTSPNDFPAPTGGVTRIGPGGNYDVFVVKMDRNGNLIYSTILGGTLRETPNSLAVDALGNAYVTGHTQSADYPTTEGAYDRIYGNVTDAFVFKLNSTGNLVYSTYLGGTILTRGWGIAVDNAGCAYITGITNSPDFPTTEGAFQTTKGGPVWHNGDEFDQVYQDSFDAFITKLNSTGTALIYSTYLGGSQAEQPLDIAIDSAGCAYIVGEETCSMDFPVKNAFQNIFGGGSQDSFVTKLNPNGTALIYSTYLGGLGADQGVKLTVDAAGNAYITGETYSSNFPTTEGAYQRTYKGPDENNGDAFVTKLDTNGALIFSTLLGGNGDDAGTGIAVNSDGTIYVAGQTASTDFPTTPNAYQTTNAGNYDAFVSRLSPDGKVLSYSTYLGGNTIVAGTATSTDQANNLVLGQGGFYVYGFTNSADFPTTTDAFQKNNGYKGTGTGVWDMFITKFVNPTQITTGNVTGEKDATVNLTATLSEANTLGYAPLANKTVRFMVNGVFAGNATTNGNGVATLTYPVSLVGGNYTVQAFFDGDLDHLASSTSGTLKVPQSSLHVRTSSNKANPAVGDTVIVTYKLSNDGPDAARNVVMRFTVPEGLEYIGATKDVGNVEYDEATRTVIWTMDTVPVGDPYISVNMRVLSAAVFGLQPQLTTTTYDPTIASSVLYRTLTTRERAVDTSGNSNASVNAATANGTGSGVGVNAASSTVPMQTTGFPLVGLVLAVLMLVGGMATSKK</sequence>
<evidence type="ECO:0000313" key="4">
    <source>
        <dbReference type="EMBL" id="EKF85627.1"/>
    </source>
</evidence>
<feature type="domain" description="Big-1" evidence="3">
    <location>
        <begin position="130"/>
        <end position="212"/>
    </location>
</feature>